<dbReference type="PANTHER" id="PTHR10745:SF0">
    <property type="entry name" value="GLYCINE--TRNA LIGASE"/>
    <property type="match status" value="1"/>
</dbReference>
<sequence length="273" mass="30370">MASADKFDRAALEQLVTKRFFYAPSFQIYGGVAGLYDFGPSGCALLNNIISLWRNHFVLEEEMLEVDTTIMTTHDVLKTSGHVDKFADFMCKDLKNGEIFRADHVIEAVLEARLQGDKEARSAKAGKTAEQIAAESAADAAAKVDKKKKKKKGTVVAVELADDVRQSYEECLAQIDNFGGDELAVIMKKFDIRSPESGNELSEPKEFNLMFESLIGPTGQLKGFLRPETAQGQFLNFKKLLEFNNDKMPFASAQVGRSFRNEISPRSGLLRVR</sequence>
<accession>A0AAN7DDC4</accession>
<name>A0AAN7DDC4_9FUNG</name>
<dbReference type="GO" id="GO:0005739">
    <property type="term" value="C:mitochondrion"/>
    <property type="evidence" value="ECO:0007669"/>
    <property type="project" value="TreeGrafter"/>
</dbReference>
<gene>
    <name evidence="1" type="primary">ETF1</name>
    <name evidence="1" type="ORF">ATC70_002414</name>
</gene>
<dbReference type="Gene3D" id="3.30.930.10">
    <property type="entry name" value="Bira Bifunctional Protein, Domain 2"/>
    <property type="match status" value="1"/>
</dbReference>
<dbReference type="InterPro" id="IPR045864">
    <property type="entry name" value="aa-tRNA-synth_II/BPL/LPL"/>
</dbReference>
<dbReference type="RefSeq" id="XP_064681475.1">
    <property type="nucleotide sequence ID" value="XM_064821789.1"/>
</dbReference>
<dbReference type="GeneID" id="89946116"/>
<dbReference type="SUPFAM" id="SSF55681">
    <property type="entry name" value="Class II aaRS and biotin synthetases"/>
    <property type="match status" value="1"/>
</dbReference>
<dbReference type="GO" id="GO:0005524">
    <property type="term" value="F:ATP binding"/>
    <property type="evidence" value="ECO:0007669"/>
    <property type="project" value="InterPro"/>
</dbReference>
<dbReference type="PRINTS" id="PR01043">
    <property type="entry name" value="TRNASYNTHGLY"/>
</dbReference>
<comment type="caution">
    <text evidence="1">The sequence shown here is derived from an EMBL/GenBank/DDBJ whole genome shotgun (WGS) entry which is preliminary data.</text>
</comment>
<evidence type="ECO:0000313" key="1">
    <source>
        <dbReference type="EMBL" id="KAK4514809.1"/>
    </source>
</evidence>
<protein>
    <submittedName>
        <fullName evidence="1">Electron transfer flavoprotein alpha-subunit</fullName>
    </submittedName>
</protein>
<dbReference type="Proteomes" id="UP001304243">
    <property type="component" value="Unassembled WGS sequence"/>
</dbReference>
<dbReference type="InterPro" id="IPR002315">
    <property type="entry name" value="tRNA-synt_gly"/>
</dbReference>
<organism evidence="1 2">
    <name type="scientific">Mucor velutinosus</name>
    <dbReference type="NCBI Taxonomy" id="708070"/>
    <lineage>
        <taxon>Eukaryota</taxon>
        <taxon>Fungi</taxon>
        <taxon>Fungi incertae sedis</taxon>
        <taxon>Mucoromycota</taxon>
        <taxon>Mucoromycotina</taxon>
        <taxon>Mucoromycetes</taxon>
        <taxon>Mucorales</taxon>
        <taxon>Mucorineae</taxon>
        <taxon>Mucoraceae</taxon>
        <taxon>Mucor</taxon>
    </lineage>
</organism>
<evidence type="ECO:0000313" key="2">
    <source>
        <dbReference type="Proteomes" id="UP001304243"/>
    </source>
</evidence>
<dbReference type="GO" id="GO:0004820">
    <property type="term" value="F:glycine-tRNA ligase activity"/>
    <property type="evidence" value="ECO:0007669"/>
    <property type="project" value="InterPro"/>
</dbReference>
<reference evidence="1 2" key="1">
    <citation type="submission" date="2022-11" db="EMBL/GenBank/DDBJ databases">
        <title>Mucor velutinosus strain NIH1002 WGS.</title>
        <authorList>
            <person name="Subramanian P."/>
            <person name="Mullikin J.C."/>
            <person name="Segre J.A."/>
            <person name="Zelazny A.M."/>
        </authorList>
    </citation>
    <scope>NUCLEOTIDE SEQUENCE [LARGE SCALE GENOMIC DNA]</scope>
    <source>
        <strain evidence="1 2">NIH1002</strain>
    </source>
</reference>
<dbReference type="AlphaFoldDB" id="A0AAN7DDC4"/>
<proteinExistence type="predicted"/>
<dbReference type="GO" id="GO:0070150">
    <property type="term" value="P:mitochondrial glycyl-tRNA aminoacylation"/>
    <property type="evidence" value="ECO:0007669"/>
    <property type="project" value="TreeGrafter"/>
</dbReference>
<keyword evidence="2" id="KW-1185">Reference proteome</keyword>
<dbReference type="NCBIfam" id="TIGR00389">
    <property type="entry name" value="glyS_dimeric"/>
    <property type="match status" value="1"/>
</dbReference>
<dbReference type="InterPro" id="IPR027031">
    <property type="entry name" value="Gly-tRNA_synthase/POLG2"/>
</dbReference>
<dbReference type="Gene3D" id="3.30.40.230">
    <property type="match status" value="1"/>
</dbReference>
<dbReference type="EMBL" id="JASEJX010000015">
    <property type="protein sequence ID" value="KAK4514809.1"/>
    <property type="molecule type" value="Genomic_DNA"/>
</dbReference>
<dbReference type="PANTHER" id="PTHR10745">
    <property type="entry name" value="GLYCYL-TRNA SYNTHETASE/DNA POLYMERASE SUBUNIT GAMMA-2"/>
    <property type="match status" value="1"/>
</dbReference>